<protein>
    <submittedName>
        <fullName evidence="1">Uncharacterized protein</fullName>
    </submittedName>
</protein>
<gene>
    <name evidence="1" type="ORF">SAMN05216268_10656</name>
</gene>
<dbReference type="EMBL" id="FRBK01000006">
    <property type="protein sequence ID" value="SHL74612.1"/>
    <property type="molecule type" value="Genomic_DNA"/>
</dbReference>
<dbReference type="Proteomes" id="UP000184388">
    <property type="component" value="Unassembled WGS sequence"/>
</dbReference>
<sequence length="123" mass="13587">MSKWSCPWATTHANGLVTSGSTEPVLTVLEVRGFQLRDMFLIGFNPDCGSIVVEEEARAWEVKAALEPAYRVTVKRDPDGDWVADFDRRELDGSVPDWFGRTIALADGTVVMRDGRWVGKGGS</sequence>
<proteinExistence type="predicted"/>
<organism evidence="1 2">
    <name type="scientific">Streptomyces yunnanensis</name>
    <dbReference type="NCBI Taxonomy" id="156453"/>
    <lineage>
        <taxon>Bacteria</taxon>
        <taxon>Bacillati</taxon>
        <taxon>Actinomycetota</taxon>
        <taxon>Actinomycetes</taxon>
        <taxon>Kitasatosporales</taxon>
        <taxon>Streptomycetaceae</taxon>
        <taxon>Streptomyces</taxon>
    </lineage>
</organism>
<dbReference type="RefSeq" id="WP_143179603.1">
    <property type="nucleotide sequence ID" value="NZ_FRBK01000006.1"/>
</dbReference>
<reference evidence="2" key="1">
    <citation type="submission" date="2016-11" db="EMBL/GenBank/DDBJ databases">
        <authorList>
            <person name="Jaros S."/>
            <person name="Januszkiewicz K."/>
            <person name="Wedrychowicz H."/>
        </authorList>
    </citation>
    <scope>NUCLEOTIDE SEQUENCE [LARGE SCALE GENOMIC DNA]</scope>
    <source>
        <strain evidence="2">CGMCC 4.3555</strain>
    </source>
</reference>
<comment type="caution">
    <text evidence="1">The sequence shown here is derived from an EMBL/GenBank/DDBJ whole genome shotgun (WGS) entry which is preliminary data.</text>
</comment>
<name>A0A9X8MT90_9ACTN</name>
<dbReference type="AlphaFoldDB" id="A0A9X8MT90"/>
<evidence type="ECO:0000313" key="1">
    <source>
        <dbReference type="EMBL" id="SHL74612.1"/>
    </source>
</evidence>
<evidence type="ECO:0000313" key="2">
    <source>
        <dbReference type="Proteomes" id="UP000184388"/>
    </source>
</evidence>
<accession>A0A9X8MT90</accession>